<feature type="compositionally biased region" description="Low complexity" evidence="1">
    <location>
        <begin position="199"/>
        <end position="215"/>
    </location>
</feature>
<feature type="compositionally biased region" description="Low complexity" evidence="1">
    <location>
        <begin position="292"/>
        <end position="322"/>
    </location>
</feature>
<reference evidence="3 4" key="1">
    <citation type="submission" date="2016-10" db="EMBL/GenBank/DDBJ databases">
        <authorList>
            <person name="Cai Z."/>
        </authorList>
    </citation>
    <scope>NUCLEOTIDE SEQUENCE [LARGE SCALE GENOMIC DNA]</scope>
</reference>
<feature type="compositionally biased region" description="Basic residues" evidence="1">
    <location>
        <begin position="323"/>
        <end position="335"/>
    </location>
</feature>
<feature type="compositionally biased region" description="Low complexity" evidence="1">
    <location>
        <begin position="490"/>
        <end position="510"/>
    </location>
</feature>
<feature type="compositionally biased region" description="Basic residues" evidence="1">
    <location>
        <begin position="173"/>
        <end position="184"/>
    </location>
</feature>
<proteinExistence type="predicted"/>
<organism evidence="3 4">
    <name type="scientific">Tetradesmus obliquus</name>
    <name type="common">Green alga</name>
    <name type="synonym">Acutodesmus obliquus</name>
    <dbReference type="NCBI Taxonomy" id="3088"/>
    <lineage>
        <taxon>Eukaryota</taxon>
        <taxon>Viridiplantae</taxon>
        <taxon>Chlorophyta</taxon>
        <taxon>core chlorophytes</taxon>
        <taxon>Chlorophyceae</taxon>
        <taxon>CS clade</taxon>
        <taxon>Sphaeropleales</taxon>
        <taxon>Scenedesmaceae</taxon>
        <taxon>Tetradesmus</taxon>
    </lineage>
</organism>
<feature type="region of interest" description="Disordered" evidence="1">
    <location>
        <begin position="582"/>
        <end position="711"/>
    </location>
</feature>
<feature type="compositionally biased region" description="Low complexity" evidence="1">
    <location>
        <begin position="621"/>
        <end position="654"/>
    </location>
</feature>
<dbReference type="EMBL" id="FNXT01001248">
    <property type="protein sequence ID" value="SZX76128.1"/>
    <property type="molecule type" value="Genomic_DNA"/>
</dbReference>
<protein>
    <submittedName>
        <fullName evidence="3">Uncharacterized protein</fullName>
    </submittedName>
</protein>
<keyword evidence="2" id="KW-0812">Transmembrane</keyword>
<feature type="compositionally biased region" description="Low complexity" evidence="1">
    <location>
        <begin position="336"/>
        <end position="346"/>
    </location>
</feature>
<feature type="transmembrane region" description="Helical" evidence="2">
    <location>
        <begin position="536"/>
        <end position="559"/>
    </location>
</feature>
<keyword evidence="2" id="KW-1133">Transmembrane helix</keyword>
<keyword evidence="2" id="KW-0472">Membrane</keyword>
<feature type="region of interest" description="Disordered" evidence="1">
    <location>
        <begin position="280"/>
        <end position="361"/>
    </location>
</feature>
<feature type="region of interest" description="Disordered" evidence="1">
    <location>
        <begin position="157"/>
        <end position="215"/>
    </location>
</feature>
<gene>
    <name evidence="3" type="ORF">BQ4739_LOCUS16490</name>
</gene>
<sequence length="711" mass="69813">MGALQPAAARISSKAAAQHNSTFNTCNTGTSRLRLANVEQLPAGCRPGHSGMGAAVLDCFRTSKVTVKDCRVNIKPKAKSKASKLPAVCKLLHAQGRLNGPSNATLLGVLSEAQLVKYAAEHPEELAGSNATKLQQQLLSNLALLFGRAVLRSKSNCTKAAAGSSSSSDYQGRRHHAQPKRHPAPKPAPLPTPAPPAAAGPVAAPAGTSPAPAAAAAPAAGAPTAAAAADSTAANTSAVQQGQQSAAAAGGTASNASSAAAAAPAPAAAVAVAAAANASSPAPAAPTPAPAQPADAAPASPAPSNSSSNSSSSSSSPATTPGGRRKLLRQQRRLQHQQQLRRLLASADDEDGSDEETAPAAQLAAAVNIEGSGAVAKVNAEGSEAMDASLLKFSTNPAVPAAAPPRPVETAGGASGDSASSGVDCNDTHTADGDADADADVAAAAAAAAAVGKAPAKLYRQGSSLILQTHASCQFQFAVTKNVGVLQPNGSSLSSSSSSSSKGSSAVAAGAHSSRPASKAAAAAAGPPQGWYLPSWVVFTAVSVVMGVLVCVMAARLVVRVRERQDYSVLQTQEVPVELATGPFPSSAARPSQPSAAAAAAAAAAGQQDAGGTQQLQLPISSRAAGSRPGSRPGSSSGMKLGAAAAAAAGTAADVADDGRGGRDAAQSQDTDFGDSRQLLRGQVRSDGGMPRSSSRGQSLSGAGAAAGKQR</sequence>
<evidence type="ECO:0000313" key="4">
    <source>
        <dbReference type="Proteomes" id="UP000256970"/>
    </source>
</evidence>
<evidence type="ECO:0000256" key="1">
    <source>
        <dbReference type="SAM" id="MobiDB-lite"/>
    </source>
</evidence>
<dbReference type="AlphaFoldDB" id="A0A383WES2"/>
<feature type="compositionally biased region" description="Polar residues" evidence="1">
    <location>
        <begin position="157"/>
        <end position="170"/>
    </location>
</feature>
<feature type="compositionally biased region" description="Low complexity" evidence="1">
    <location>
        <begin position="585"/>
        <end position="612"/>
    </location>
</feature>
<evidence type="ECO:0000313" key="3">
    <source>
        <dbReference type="EMBL" id="SZX76128.1"/>
    </source>
</evidence>
<dbReference type="Proteomes" id="UP000256970">
    <property type="component" value="Unassembled WGS sequence"/>
</dbReference>
<keyword evidence="4" id="KW-1185">Reference proteome</keyword>
<feature type="compositionally biased region" description="Pro residues" evidence="1">
    <location>
        <begin position="185"/>
        <end position="198"/>
    </location>
</feature>
<feature type="compositionally biased region" description="Low complexity" evidence="1">
    <location>
        <begin position="693"/>
        <end position="711"/>
    </location>
</feature>
<feature type="compositionally biased region" description="Acidic residues" evidence="1">
    <location>
        <begin position="347"/>
        <end position="357"/>
    </location>
</feature>
<accession>A0A383WES2</accession>
<feature type="region of interest" description="Disordered" evidence="1">
    <location>
        <begin position="489"/>
        <end position="510"/>
    </location>
</feature>
<evidence type="ECO:0000256" key="2">
    <source>
        <dbReference type="SAM" id="Phobius"/>
    </source>
</evidence>
<feature type="region of interest" description="Disordered" evidence="1">
    <location>
        <begin position="400"/>
        <end position="431"/>
    </location>
</feature>
<name>A0A383WES2_TETOB</name>